<evidence type="ECO:0000313" key="10">
    <source>
        <dbReference type="Proteomes" id="UP000217250"/>
    </source>
</evidence>
<dbReference type="InterPro" id="IPR054319">
    <property type="entry name" value="PspC-rel_ToastRack"/>
</dbReference>
<keyword evidence="4 6" id="KW-1133">Transmembrane helix</keyword>
<dbReference type="AlphaFoldDB" id="A0A250FLG1"/>
<dbReference type="KEGG" id="cgh:CGC50_01370"/>
<evidence type="ECO:0000259" key="7">
    <source>
        <dbReference type="Pfam" id="PF04024"/>
    </source>
</evidence>
<dbReference type="GeneID" id="84807216"/>
<keyword evidence="2" id="KW-1003">Cell membrane</keyword>
<dbReference type="PANTHER" id="PTHR33885">
    <property type="entry name" value="PHAGE SHOCK PROTEIN C"/>
    <property type="match status" value="1"/>
</dbReference>
<feature type="transmembrane region" description="Helical" evidence="6">
    <location>
        <begin position="136"/>
        <end position="167"/>
    </location>
</feature>
<evidence type="ECO:0000256" key="4">
    <source>
        <dbReference type="ARBA" id="ARBA00022989"/>
    </source>
</evidence>
<dbReference type="Proteomes" id="UP000217250">
    <property type="component" value="Chromosome"/>
</dbReference>
<dbReference type="Pfam" id="PF04024">
    <property type="entry name" value="PspC"/>
    <property type="match status" value="2"/>
</dbReference>
<evidence type="ECO:0000259" key="8">
    <source>
        <dbReference type="Pfam" id="PF22744"/>
    </source>
</evidence>
<evidence type="ECO:0000256" key="1">
    <source>
        <dbReference type="ARBA" id="ARBA00004162"/>
    </source>
</evidence>
<feature type="transmembrane region" description="Helical" evidence="6">
    <location>
        <begin position="325"/>
        <end position="346"/>
    </location>
</feature>
<evidence type="ECO:0000256" key="3">
    <source>
        <dbReference type="ARBA" id="ARBA00022692"/>
    </source>
</evidence>
<evidence type="ECO:0000256" key="5">
    <source>
        <dbReference type="ARBA" id="ARBA00023136"/>
    </source>
</evidence>
<reference evidence="10" key="1">
    <citation type="submission" date="2017-06" db="EMBL/GenBank/DDBJ databases">
        <title>Capnocytophaga spp. assemblies.</title>
        <authorList>
            <person name="Gulvik C.A."/>
        </authorList>
    </citation>
    <scope>NUCLEOTIDE SEQUENCE [LARGE SCALE GENOMIC DNA]</scope>
    <source>
        <strain evidence="10">H1496</strain>
    </source>
</reference>
<feature type="transmembrane region" description="Helical" evidence="6">
    <location>
        <begin position="390"/>
        <end position="408"/>
    </location>
</feature>
<dbReference type="OrthoDB" id="5772680at2"/>
<feature type="transmembrane region" description="Helical" evidence="6">
    <location>
        <begin position="290"/>
        <end position="319"/>
    </location>
</feature>
<dbReference type="EMBL" id="CP022386">
    <property type="protein sequence ID" value="ATA85924.1"/>
    <property type="molecule type" value="Genomic_DNA"/>
</dbReference>
<feature type="transmembrane region" description="Helical" evidence="6">
    <location>
        <begin position="353"/>
        <end position="378"/>
    </location>
</feature>
<name>A0A250FLG1_9FLAO</name>
<evidence type="ECO:0000313" key="9">
    <source>
        <dbReference type="EMBL" id="ATA85924.1"/>
    </source>
</evidence>
<feature type="domain" description="PspC-related ToastRack" evidence="8">
    <location>
        <begin position="463"/>
        <end position="539"/>
    </location>
</feature>
<keyword evidence="3 6" id="KW-0812">Transmembrane</keyword>
<dbReference type="InterPro" id="IPR052027">
    <property type="entry name" value="PspC"/>
</dbReference>
<evidence type="ECO:0008006" key="11">
    <source>
        <dbReference type="Google" id="ProtNLM"/>
    </source>
</evidence>
<accession>A0A250FLG1</accession>
<dbReference type="GO" id="GO:0005886">
    <property type="term" value="C:plasma membrane"/>
    <property type="evidence" value="ECO:0007669"/>
    <property type="project" value="UniProtKB-SubCell"/>
</dbReference>
<sequence length="567" mass="64004">MDQTHNISLGGFSFVIENNAAKELSSYLAKVRQFLGESPDTDEILTDVEQRMAELLRVRMQNTEVVTSSDVAYLIQVMGQPEQYVDTETQEDIPSKKAKFSFSGRRLYRDGEDEKIAGVLSGVSHYFQIDVTLLRIIYLLLLVANGILFLPSASFWVLLYIIFWVVVPKANTTTEKLEMKGVEANLDTISSFKTQSPLKQQWCRSQTDKKIAGVLGGLAVYYGIGSTPLRIGYLLFCLLLVATRSVGMLFPILLYLVLWYLLKKEKGDEEKEEERDLVREKEVKPHKKSFFWSFFGILFKVIGYFIATIFFVCLFLILVTGLLSIFGVGVAGGITSVFLLDYLPFVFSPIEQVLFYVIWGMVFVLFFSVLVLFCYKIFSKGHYNTPKAWFLANVLLFVLPLLGGIAFASSVGRKFVSNNTVENKIVIDSDTDTLFLNEKKTASFSTMNIDSAGNGVSGEVHFIGIYPTQEAHPFLLISTSSQGKNTDDAQLHAQNIDFPLEIKDNQLWIPDGYFLQKGKPYRFQRVNIRLFVPKGKKVVSYSMISKRKGLGLPNGTFQVENDSIIKL</sequence>
<proteinExistence type="predicted"/>
<evidence type="ECO:0000256" key="2">
    <source>
        <dbReference type="ARBA" id="ARBA00022475"/>
    </source>
</evidence>
<dbReference type="InterPro" id="IPR007168">
    <property type="entry name" value="Phageshock_PspC_N"/>
</dbReference>
<dbReference type="PANTHER" id="PTHR33885:SF3">
    <property type="entry name" value="PHAGE SHOCK PROTEIN C"/>
    <property type="match status" value="1"/>
</dbReference>
<feature type="transmembrane region" description="Helical" evidence="6">
    <location>
        <begin position="231"/>
        <end position="262"/>
    </location>
</feature>
<organism evidence="9 10">
    <name type="scientific">Capnocytophaga gingivalis</name>
    <dbReference type="NCBI Taxonomy" id="1017"/>
    <lineage>
        <taxon>Bacteria</taxon>
        <taxon>Pseudomonadati</taxon>
        <taxon>Bacteroidota</taxon>
        <taxon>Flavobacteriia</taxon>
        <taxon>Flavobacteriales</taxon>
        <taxon>Flavobacteriaceae</taxon>
        <taxon>Capnocytophaga</taxon>
    </lineage>
</organism>
<evidence type="ECO:0000256" key="6">
    <source>
        <dbReference type="SAM" id="Phobius"/>
    </source>
</evidence>
<keyword evidence="5 6" id="KW-0472">Membrane</keyword>
<dbReference type="Pfam" id="PF22744">
    <property type="entry name" value="Toast-rack_PspC-Cterm"/>
    <property type="match status" value="1"/>
</dbReference>
<dbReference type="RefSeq" id="WP_095909382.1">
    <property type="nucleotide sequence ID" value="NZ_CAJPPZ010000019.1"/>
</dbReference>
<comment type="subcellular location">
    <subcellularLocation>
        <location evidence="1">Cell membrane</location>
        <topology evidence="1">Single-pass membrane protein</topology>
    </subcellularLocation>
</comment>
<gene>
    <name evidence="9" type="ORF">CGC50_01370</name>
</gene>
<protein>
    <recommendedName>
        <fullName evidence="11">PspC domain protein</fullName>
    </recommendedName>
</protein>
<feature type="domain" description="Phage shock protein PspC N-terminal" evidence="7">
    <location>
        <begin position="105"/>
        <end position="170"/>
    </location>
</feature>
<feature type="domain" description="Phage shock protein PspC N-terminal" evidence="7">
    <location>
        <begin position="201"/>
        <end position="265"/>
    </location>
</feature>